<evidence type="ECO:0000313" key="2">
    <source>
        <dbReference type="EMBL" id="CAG9326615.1"/>
    </source>
</evidence>
<reference evidence="2" key="1">
    <citation type="submission" date="2021-09" db="EMBL/GenBank/DDBJ databases">
        <authorList>
            <consortium name="AG Swart"/>
            <person name="Singh M."/>
            <person name="Singh A."/>
            <person name="Seah K."/>
            <person name="Emmerich C."/>
        </authorList>
    </citation>
    <scope>NUCLEOTIDE SEQUENCE</scope>
    <source>
        <strain evidence="2">ATCC30299</strain>
    </source>
</reference>
<accession>A0AAU9JLX6</accession>
<feature type="region of interest" description="Disordered" evidence="1">
    <location>
        <begin position="159"/>
        <end position="179"/>
    </location>
</feature>
<dbReference type="AlphaFoldDB" id="A0AAU9JLX6"/>
<evidence type="ECO:0008006" key="4">
    <source>
        <dbReference type="Google" id="ProtNLM"/>
    </source>
</evidence>
<dbReference type="EMBL" id="CAJZBQ010000041">
    <property type="protein sequence ID" value="CAG9326615.1"/>
    <property type="molecule type" value="Genomic_DNA"/>
</dbReference>
<keyword evidence="3" id="KW-1185">Reference proteome</keyword>
<gene>
    <name evidence="2" type="ORF">BSTOLATCC_MIC41889</name>
</gene>
<name>A0AAU9JLX6_9CILI</name>
<comment type="caution">
    <text evidence="2">The sequence shown here is derived from an EMBL/GenBank/DDBJ whole genome shotgun (WGS) entry which is preliminary data.</text>
</comment>
<sequence length="209" mass="24105">MISEVSGHYEFSIDNTSNERIYALDDNFYQNTYSSTENLPYFSPIEHRVSGLAANPSFHTFYRRSKDRLLRKPKNSKSPPTDISLVNLAPLKDETQLSPSSELIPKAKSYFSPQAEKTKKILYKTQIPLPVIRTPKSMKKSSYRRNCFFGREFLERKMKGSLSPQPPTSAGFMPSPKGNLKRPILNSQLQSRIRSKKQYELFLDELQML</sequence>
<protein>
    <recommendedName>
        <fullName evidence="4">TPX2 central domain-containing protein</fullName>
    </recommendedName>
</protein>
<evidence type="ECO:0000313" key="3">
    <source>
        <dbReference type="Proteomes" id="UP001162131"/>
    </source>
</evidence>
<evidence type="ECO:0000256" key="1">
    <source>
        <dbReference type="SAM" id="MobiDB-lite"/>
    </source>
</evidence>
<dbReference type="Proteomes" id="UP001162131">
    <property type="component" value="Unassembled WGS sequence"/>
</dbReference>
<organism evidence="2 3">
    <name type="scientific">Blepharisma stoltei</name>
    <dbReference type="NCBI Taxonomy" id="1481888"/>
    <lineage>
        <taxon>Eukaryota</taxon>
        <taxon>Sar</taxon>
        <taxon>Alveolata</taxon>
        <taxon>Ciliophora</taxon>
        <taxon>Postciliodesmatophora</taxon>
        <taxon>Heterotrichea</taxon>
        <taxon>Heterotrichida</taxon>
        <taxon>Blepharismidae</taxon>
        <taxon>Blepharisma</taxon>
    </lineage>
</organism>
<proteinExistence type="predicted"/>